<organism evidence="1 2">
    <name type="scientific">Butyricimonas hominis</name>
    <dbReference type="NCBI Taxonomy" id="2763032"/>
    <lineage>
        <taxon>Bacteria</taxon>
        <taxon>Pseudomonadati</taxon>
        <taxon>Bacteroidota</taxon>
        <taxon>Bacteroidia</taxon>
        <taxon>Bacteroidales</taxon>
        <taxon>Odoribacteraceae</taxon>
        <taxon>Butyricimonas</taxon>
    </lineage>
</organism>
<accession>A0ABR7CZI8</accession>
<dbReference type="RefSeq" id="WP_186975695.1">
    <property type="nucleotide sequence ID" value="NZ_JACOOH010000003.1"/>
</dbReference>
<dbReference type="PROSITE" id="PS51257">
    <property type="entry name" value="PROKAR_LIPOPROTEIN"/>
    <property type="match status" value="1"/>
</dbReference>
<dbReference type="Pfam" id="PF16407">
    <property type="entry name" value="PKD_2"/>
    <property type="match status" value="1"/>
</dbReference>
<evidence type="ECO:0000313" key="2">
    <source>
        <dbReference type="Proteomes" id="UP000646484"/>
    </source>
</evidence>
<dbReference type="InterPro" id="IPR032183">
    <property type="entry name" value="PKD-like"/>
</dbReference>
<sequence length="529" mass="60309">MRIAIIFLGIVFSWLLSGCYEDKGNYDYAEVNEVIVNLKPANTYTIYGYLGEELVIVPELTFQNPSDTLEFDYTWKIDTMVISRERVLRYTHQGKCEIYSLNLFVTDRKSGQVYYDRNGVALQIDSPYKYGFVLLAEKSDGATELHYLRLEKPTDEPFYYLPFYNLYSSLHPGDPLGRKPYYITENFTTPNNGGDELTILQEGGGCVSLNGTLWNKEVALEEEFYGGYPEGVYPKLLLFGNVVDLMIGDNGKAYSRYIYPQSSQPTGFHLTRFMNIPFDFDKPNTYIDRIIPATYFWVGLQLMHDKANNRFVAIAANGDPSAGLQGVIRDNSTDPDEFVDLTDFGDYSLVWATCERGDYGTGHYRCIFKKDGEYYVQKFSLSKDYYYATMNVSNRGKWLFAGSDIVSDQAVYAMLRSGNYMYFAEGKSLYYCEFRNEAGGIRQIVKKIHDFDKNVTHLTPDYNGDRLLIALEGGKIFIFYTIDQVLGSPDPWAAGNMYESPDNVDLGEIKQVIFKYGNFMSSSGGSAPW</sequence>
<dbReference type="EMBL" id="JACOOH010000003">
    <property type="protein sequence ID" value="MBC5621081.1"/>
    <property type="molecule type" value="Genomic_DNA"/>
</dbReference>
<gene>
    <name evidence="1" type="ORF">H8S64_08225</name>
</gene>
<protein>
    <recommendedName>
        <fullName evidence="3">PKD-like family protein</fullName>
    </recommendedName>
</protein>
<evidence type="ECO:0000313" key="1">
    <source>
        <dbReference type="EMBL" id="MBC5621081.1"/>
    </source>
</evidence>
<name>A0ABR7CZI8_9BACT</name>
<keyword evidence="2" id="KW-1185">Reference proteome</keyword>
<reference evidence="1 2" key="1">
    <citation type="submission" date="2020-08" db="EMBL/GenBank/DDBJ databases">
        <title>Genome public.</title>
        <authorList>
            <person name="Liu C."/>
            <person name="Sun Q."/>
        </authorList>
    </citation>
    <scope>NUCLEOTIDE SEQUENCE [LARGE SCALE GENOMIC DNA]</scope>
    <source>
        <strain evidence="1 2">NSJ-56</strain>
    </source>
</reference>
<comment type="caution">
    <text evidence="1">The sequence shown here is derived from an EMBL/GenBank/DDBJ whole genome shotgun (WGS) entry which is preliminary data.</text>
</comment>
<evidence type="ECO:0008006" key="3">
    <source>
        <dbReference type="Google" id="ProtNLM"/>
    </source>
</evidence>
<proteinExistence type="predicted"/>
<dbReference type="Proteomes" id="UP000646484">
    <property type="component" value="Unassembled WGS sequence"/>
</dbReference>